<evidence type="ECO:0000313" key="3">
    <source>
        <dbReference type="Proteomes" id="UP000324705"/>
    </source>
</evidence>
<keyword evidence="1" id="KW-1133">Transmembrane helix</keyword>
<organism evidence="2 3">
    <name type="scientific">Triticum turgidum subsp. durum</name>
    <name type="common">Durum wheat</name>
    <name type="synonym">Triticum durum</name>
    <dbReference type="NCBI Taxonomy" id="4567"/>
    <lineage>
        <taxon>Eukaryota</taxon>
        <taxon>Viridiplantae</taxon>
        <taxon>Streptophyta</taxon>
        <taxon>Embryophyta</taxon>
        <taxon>Tracheophyta</taxon>
        <taxon>Spermatophyta</taxon>
        <taxon>Magnoliopsida</taxon>
        <taxon>Liliopsida</taxon>
        <taxon>Poales</taxon>
        <taxon>Poaceae</taxon>
        <taxon>BOP clade</taxon>
        <taxon>Pooideae</taxon>
        <taxon>Triticodae</taxon>
        <taxon>Triticeae</taxon>
        <taxon>Triticinae</taxon>
        <taxon>Triticum</taxon>
    </lineage>
</organism>
<dbReference type="Proteomes" id="UP000324705">
    <property type="component" value="Chromosome 7B"/>
</dbReference>
<proteinExistence type="predicted"/>
<keyword evidence="1" id="KW-0472">Membrane</keyword>
<sequence>MKETQHNGQHSRMDEELRCPTITWVCPTLETLMAFMKIFFTPMTNMIFMNTEPSVVGRWVLRPTNPLTFKALNLQGL</sequence>
<reference evidence="2 3" key="1">
    <citation type="submission" date="2017-09" db="EMBL/GenBank/DDBJ databases">
        <authorList>
            <consortium name="International Durum Wheat Genome Sequencing Consortium (IDWGSC)"/>
            <person name="Milanesi L."/>
        </authorList>
    </citation>
    <scope>NUCLEOTIDE SEQUENCE [LARGE SCALE GENOMIC DNA]</scope>
    <source>
        <strain evidence="3">cv. Svevo</strain>
    </source>
</reference>
<evidence type="ECO:0000256" key="1">
    <source>
        <dbReference type="SAM" id="Phobius"/>
    </source>
</evidence>
<evidence type="ECO:0000313" key="2">
    <source>
        <dbReference type="EMBL" id="VAI85578.1"/>
    </source>
</evidence>
<dbReference type="AlphaFoldDB" id="A0A9R0ZWV4"/>
<dbReference type="Gramene" id="TRITD7Bv1G058120.1">
    <property type="protein sequence ID" value="TRITD7Bv1G058120.1"/>
    <property type="gene ID" value="TRITD7Bv1G058120"/>
</dbReference>
<protein>
    <submittedName>
        <fullName evidence="2">Uncharacterized protein</fullName>
    </submittedName>
</protein>
<dbReference type="EMBL" id="LT934124">
    <property type="protein sequence ID" value="VAI85578.1"/>
    <property type="molecule type" value="Genomic_DNA"/>
</dbReference>
<feature type="transmembrane region" description="Helical" evidence="1">
    <location>
        <begin position="21"/>
        <end position="40"/>
    </location>
</feature>
<keyword evidence="3" id="KW-1185">Reference proteome</keyword>
<keyword evidence="1" id="KW-0812">Transmembrane</keyword>
<accession>A0A9R0ZWV4</accession>
<gene>
    <name evidence="2" type="ORF">TRITD_7Bv1G058120</name>
</gene>
<name>A0A9R0ZWV4_TRITD</name>